<gene>
    <name evidence="3" type="primary">LOC108735385</name>
</gene>
<name>A0A7F5QYA9_AGRPL</name>
<feature type="region of interest" description="Disordered" evidence="1">
    <location>
        <begin position="159"/>
        <end position="231"/>
    </location>
</feature>
<accession>A0A7F5QYA9</accession>
<dbReference type="Gene3D" id="3.30.160.60">
    <property type="entry name" value="Classic Zinc Finger"/>
    <property type="match status" value="1"/>
</dbReference>
<proteinExistence type="predicted"/>
<evidence type="ECO:0000313" key="2">
    <source>
        <dbReference type="Proteomes" id="UP000192223"/>
    </source>
</evidence>
<feature type="compositionally biased region" description="Polar residues" evidence="1">
    <location>
        <begin position="53"/>
        <end position="62"/>
    </location>
</feature>
<organism evidence="2 3">
    <name type="scientific">Agrilus planipennis</name>
    <name type="common">Emerald ash borer</name>
    <name type="synonym">Agrilus marcopoli</name>
    <dbReference type="NCBI Taxonomy" id="224129"/>
    <lineage>
        <taxon>Eukaryota</taxon>
        <taxon>Metazoa</taxon>
        <taxon>Ecdysozoa</taxon>
        <taxon>Arthropoda</taxon>
        <taxon>Hexapoda</taxon>
        <taxon>Insecta</taxon>
        <taxon>Pterygota</taxon>
        <taxon>Neoptera</taxon>
        <taxon>Endopterygota</taxon>
        <taxon>Coleoptera</taxon>
        <taxon>Polyphaga</taxon>
        <taxon>Elateriformia</taxon>
        <taxon>Buprestoidea</taxon>
        <taxon>Buprestidae</taxon>
        <taxon>Agrilinae</taxon>
        <taxon>Agrilus</taxon>
    </lineage>
</organism>
<keyword evidence="2" id="KW-1185">Reference proteome</keyword>
<dbReference type="InParanoid" id="A0A7F5QYA9"/>
<feature type="compositionally biased region" description="Basic and acidic residues" evidence="1">
    <location>
        <begin position="214"/>
        <end position="223"/>
    </location>
</feature>
<feature type="compositionally biased region" description="Acidic residues" evidence="1">
    <location>
        <begin position="166"/>
        <end position="176"/>
    </location>
</feature>
<feature type="compositionally biased region" description="Acidic residues" evidence="1">
    <location>
        <begin position="78"/>
        <end position="99"/>
    </location>
</feature>
<reference evidence="3" key="1">
    <citation type="submission" date="2025-08" db="UniProtKB">
        <authorList>
            <consortium name="RefSeq"/>
        </authorList>
    </citation>
    <scope>IDENTIFICATION</scope>
    <source>
        <tissue evidence="3">Entire body</tissue>
    </source>
</reference>
<evidence type="ECO:0000256" key="1">
    <source>
        <dbReference type="SAM" id="MobiDB-lite"/>
    </source>
</evidence>
<dbReference type="RefSeq" id="XP_025830226.1">
    <property type="nucleotide sequence ID" value="XM_025974441.1"/>
</dbReference>
<feature type="compositionally biased region" description="Acidic residues" evidence="1">
    <location>
        <begin position="184"/>
        <end position="198"/>
    </location>
</feature>
<dbReference type="Proteomes" id="UP000192223">
    <property type="component" value="Unplaced"/>
</dbReference>
<dbReference type="GeneID" id="108735385"/>
<feature type="region of interest" description="Disordered" evidence="1">
    <location>
        <begin position="47"/>
        <end position="99"/>
    </location>
</feature>
<evidence type="ECO:0000313" key="3">
    <source>
        <dbReference type="RefSeq" id="XP_025830226.1"/>
    </source>
</evidence>
<protein>
    <submittedName>
        <fullName evidence="3">46 kDa FK506-binding nuclear protein-like</fullName>
    </submittedName>
</protein>
<dbReference type="AlphaFoldDB" id="A0A7F5QYA9"/>
<sequence>MEEEETSSLIVQKTEPVEFDCEEEDIKTTLLQNVELPSVSNSQSIFLDGFPPATNSDGNLEINTFDDPHESDLNNPTLDEETEDRIEEVEVEEDGHEEVESDFIIEEQAENVLDSEFIQVETGGQYIQLRSGQKYVQIAETGEYLEIHDADDFEIEEQTQEYASSVEEDATNEDDETMRVSMQTEDEEELMTEDDEAEINYNSETTDDPNDPDFEVKPKKNESSNDEQNPCTICQRTFKTSASLKRHITIF</sequence>
<dbReference type="KEGG" id="apln:108735385"/>